<reference evidence="2 3" key="1">
    <citation type="submission" date="2019-07" db="EMBL/GenBank/DDBJ databases">
        <title>Genomic Encyclopedia of Type Strains, Phase IV (KMG-IV): sequencing the most valuable type-strain genomes for metagenomic binning, comparative biology and taxonomic classification.</title>
        <authorList>
            <person name="Goeker M."/>
        </authorList>
    </citation>
    <scope>NUCLEOTIDE SEQUENCE [LARGE SCALE GENOMIC DNA]</scope>
    <source>
        <strain evidence="2 3">DSM 18961</strain>
    </source>
</reference>
<evidence type="ECO:0000313" key="3">
    <source>
        <dbReference type="Proteomes" id="UP000323136"/>
    </source>
</evidence>
<gene>
    <name evidence="2" type="ORF">C7447_10717</name>
</gene>
<proteinExistence type="predicted"/>
<evidence type="ECO:0000313" key="2">
    <source>
        <dbReference type="EMBL" id="TYP96451.1"/>
    </source>
</evidence>
<accession>A0A5S5DKJ6</accession>
<name>A0A5S5DKJ6_9FLAO</name>
<dbReference type="SUPFAM" id="SSF101874">
    <property type="entry name" value="YceI-like"/>
    <property type="match status" value="1"/>
</dbReference>
<dbReference type="AlphaFoldDB" id="A0A5S5DKJ6"/>
<dbReference type="InterPro" id="IPR007372">
    <property type="entry name" value="Lipid/polyisoprenoid-bd_YceI"/>
</dbReference>
<comment type="caution">
    <text evidence="2">The sequence shown here is derived from an EMBL/GenBank/DDBJ whole genome shotgun (WGS) entry which is preliminary data.</text>
</comment>
<dbReference type="RefSeq" id="WP_148871098.1">
    <property type="nucleotide sequence ID" value="NZ_VNIA01000007.1"/>
</dbReference>
<organism evidence="2 3">
    <name type="scientific">Tenacibaculum adriaticum</name>
    <dbReference type="NCBI Taxonomy" id="413713"/>
    <lineage>
        <taxon>Bacteria</taxon>
        <taxon>Pseudomonadati</taxon>
        <taxon>Bacteroidota</taxon>
        <taxon>Flavobacteriia</taxon>
        <taxon>Flavobacteriales</taxon>
        <taxon>Flavobacteriaceae</taxon>
        <taxon>Tenacibaculum</taxon>
    </lineage>
</organism>
<protein>
    <submittedName>
        <fullName evidence="2">YceI-like domain-containing protein</fullName>
    </submittedName>
</protein>
<dbReference type="Gene3D" id="2.40.128.110">
    <property type="entry name" value="Lipid/polyisoprenoid-binding, YceI-like"/>
    <property type="match status" value="1"/>
</dbReference>
<dbReference type="EMBL" id="VNIA01000007">
    <property type="protein sequence ID" value="TYP96451.1"/>
    <property type="molecule type" value="Genomic_DNA"/>
</dbReference>
<keyword evidence="3" id="KW-1185">Reference proteome</keyword>
<dbReference type="Pfam" id="PF04264">
    <property type="entry name" value="YceI"/>
    <property type="match status" value="1"/>
</dbReference>
<sequence>MKKIIALTSLYLVAFQFTACKTEVKKEEIKPTVIESVAPFSLKTSENTINFTAYKTTEKVPVKGIFKKVEITKGGEGNSIKEAINGTEFNIPVSGIETNDSTRNFKIQKFFFSVMENSLTLSGKLNLEESADKGFAEFTMNGITQKLPFEYTIDGKTFTMNTTMDVEKWNGQSAIASLNEACKDLHKGTDGVSKTWSEVAITIVSTFK</sequence>
<feature type="domain" description="Lipid/polyisoprenoid-binding YceI-like" evidence="1">
    <location>
        <begin position="41"/>
        <end position="178"/>
    </location>
</feature>
<dbReference type="OrthoDB" id="5292899at2"/>
<dbReference type="Proteomes" id="UP000323136">
    <property type="component" value="Unassembled WGS sequence"/>
</dbReference>
<dbReference type="InterPro" id="IPR036761">
    <property type="entry name" value="TTHA0802/YceI-like_sf"/>
</dbReference>
<evidence type="ECO:0000259" key="1">
    <source>
        <dbReference type="Pfam" id="PF04264"/>
    </source>
</evidence>